<proteinExistence type="inferred from homology"/>
<name>A0AAE8N0U5_9PEZI</name>
<evidence type="ECO:0000313" key="6">
    <source>
        <dbReference type="Proteomes" id="UP001187682"/>
    </source>
</evidence>
<feature type="region of interest" description="Disordered" evidence="4">
    <location>
        <begin position="102"/>
        <end position="130"/>
    </location>
</feature>
<evidence type="ECO:0000313" key="5">
    <source>
        <dbReference type="EMBL" id="SPO02830.1"/>
    </source>
</evidence>
<dbReference type="PANTHER" id="PTHR13292">
    <property type="entry name" value="AUTOPHAGY-RELATED PROTEIN 101"/>
    <property type="match status" value="1"/>
</dbReference>
<feature type="compositionally biased region" description="Gly residues" evidence="4">
    <location>
        <begin position="119"/>
        <end position="130"/>
    </location>
</feature>
<comment type="caution">
    <text evidence="5">The sequence shown here is derived from an EMBL/GenBank/DDBJ whole genome shotgun (WGS) entry which is preliminary data.</text>
</comment>
<keyword evidence="3" id="KW-0072">Autophagy</keyword>
<dbReference type="GO" id="GO:0000407">
    <property type="term" value="C:phagophore assembly site"/>
    <property type="evidence" value="ECO:0007669"/>
    <property type="project" value="TreeGrafter"/>
</dbReference>
<dbReference type="Pfam" id="PF07855">
    <property type="entry name" value="ATG101"/>
    <property type="match status" value="1"/>
</dbReference>
<reference evidence="5" key="1">
    <citation type="submission" date="2018-03" db="EMBL/GenBank/DDBJ databases">
        <authorList>
            <person name="Guldener U."/>
        </authorList>
    </citation>
    <scope>NUCLEOTIDE SEQUENCE</scope>
</reference>
<evidence type="ECO:0000256" key="4">
    <source>
        <dbReference type="SAM" id="MobiDB-lite"/>
    </source>
</evidence>
<evidence type="ECO:0000256" key="2">
    <source>
        <dbReference type="ARBA" id="ARBA00018874"/>
    </source>
</evidence>
<accession>A0AAE8N0U5</accession>
<dbReference type="GO" id="GO:0000045">
    <property type="term" value="P:autophagosome assembly"/>
    <property type="evidence" value="ECO:0007669"/>
    <property type="project" value="TreeGrafter"/>
</dbReference>
<gene>
    <name evidence="5" type="ORF">DNG_05505</name>
</gene>
<dbReference type="AlphaFoldDB" id="A0AAE8N0U5"/>
<keyword evidence="6" id="KW-1185">Reference proteome</keyword>
<dbReference type="EMBL" id="ONZQ02000007">
    <property type="protein sequence ID" value="SPO02830.1"/>
    <property type="molecule type" value="Genomic_DNA"/>
</dbReference>
<evidence type="ECO:0000256" key="1">
    <source>
        <dbReference type="ARBA" id="ARBA00007130"/>
    </source>
</evidence>
<dbReference type="InterPro" id="IPR012445">
    <property type="entry name" value="ATG101"/>
</dbReference>
<sequence>MTEANPNWKLQDIVAYLPEIPRGNMDQRGPAEFILEAFADPGSVKEVVKGILHTIFFHRYFPLITPQTRPVLSLALPYVSDVELETLIEQRAALLERQLDAERSAHHHHHNQNHHAAAPGGGGGADGGGRGQVSVRFLERKRRKAWIVRGEEEVCWEVWTVKVTVAEPKTENERAKVRQATEQTLLAAVRKIMKYVNANKDHIPPITATSGNPFPYQIAVNQKEAGWAARMGIY</sequence>
<protein>
    <recommendedName>
        <fullName evidence="2">Autophagy-related protein 101</fullName>
    </recommendedName>
</protein>
<dbReference type="PANTHER" id="PTHR13292:SF0">
    <property type="entry name" value="AUTOPHAGY-RELATED PROTEIN 101"/>
    <property type="match status" value="1"/>
</dbReference>
<dbReference type="GO" id="GO:1990316">
    <property type="term" value="C:Atg1/ULK1 kinase complex"/>
    <property type="evidence" value="ECO:0007669"/>
    <property type="project" value="TreeGrafter"/>
</dbReference>
<comment type="similarity">
    <text evidence="1">Belongs to the ATG101 family.</text>
</comment>
<organism evidence="5 6">
    <name type="scientific">Cephalotrichum gorgonifer</name>
    <dbReference type="NCBI Taxonomy" id="2041049"/>
    <lineage>
        <taxon>Eukaryota</taxon>
        <taxon>Fungi</taxon>
        <taxon>Dikarya</taxon>
        <taxon>Ascomycota</taxon>
        <taxon>Pezizomycotina</taxon>
        <taxon>Sordariomycetes</taxon>
        <taxon>Hypocreomycetidae</taxon>
        <taxon>Microascales</taxon>
        <taxon>Microascaceae</taxon>
        <taxon>Cephalotrichum</taxon>
    </lineage>
</organism>
<dbReference type="Proteomes" id="UP001187682">
    <property type="component" value="Unassembled WGS sequence"/>
</dbReference>
<dbReference type="GO" id="GO:0019901">
    <property type="term" value="F:protein kinase binding"/>
    <property type="evidence" value="ECO:0007669"/>
    <property type="project" value="TreeGrafter"/>
</dbReference>
<evidence type="ECO:0000256" key="3">
    <source>
        <dbReference type="ARBA" id="ARBA00023006"/>
    </source>
</evidence>